<comment type="caution">
    <text evidence="1">The sequence shown here is derived from an EMBL/GenBank/DDBJ whole genome shotgun (WGS) entry which is preliminary data.</text>
</comment>
<dbReference type="Proteomes" id="UP000187609">
    <property type="component" value="Unassembled WGS sequence"/>
</dbReference>
<proteinExistence type="predicted"/>
<gene>
    <name evidence="1" type="ORF">A4A49_55219</name>
</gene>
<keyword evidence="2" id="KW-1185">Reference proteome</keyword>
<protein>
    <submittedName>
        <fullName evidence="1">Uncharacterized protein</fullName>
    </submittedName>
</protein>
<evidence type="ECO:0000313" key="2">
    <source>
        <dbReference type="Proteomes" id="UP000187609"/>
    </source>
</evidence>
<dbReference type="EMBL" id="MJEQ01008353">
    <property type="protein sequence ID" value="OIT19274.1"/>
    <property type="molecule type" value="Genomic_DNA"/>
</dbReference>
<sequence>MFIEKLSKSLSDYKQQLKYKHKQLSLKDLVKHIIIIIENTNRKQAVADKGKKIATRANLVEDNKRQNNSNNKYGKRIIISSKPTTKPFKVNLTQAKVDDTIAAVVSQVNLVANVKIRC</sequence>
<reference evidence="1" key="1">
    <citation type="submission" date="2016-11" db="EMBL/GenBank/DDBJ databases">
        <title>The genome of Nicotiana attenuata.</title>
        <authorList>
            <person name="Xu S."/>
            <person name="Brockmoeller T."/>
            <person name="Gaquerel E."/>
            <person name="Navarro A."/>
            <person name="Kuhl H."/>
            <person name="Gase K."/>
            <person name="Ling Z."/>
            <person name="Zhou W."/>
            <person name="Kreitzer C."/>
            <person name="Stanke M."/>
            <person name="Tang H."/>
            <person name="Lyons E."/>
            <person name="Pandey P."/>
            <person name="Pandey S.P."/>
            <person name="Timmermann B."/>
            <person name="Baldwin I.T."/>
        </authorList>
    </citation>
    <scope>NUCLEOTIDE SEQUENCE [LARGE SCALE GENOMIC DNA]</scope>
    <source>
        <strain evidence="1">UT</strain>
    </source>
</reference>
<organism evidence="1 2">
    <name type="scientific">Nicotiana attenuata</name>
    <name type="common">Coyote tobacco</name>
    <dbReference type="NCBI Taxonomy" id="49451"/>
    <lineage>
        <taxon>Eukaryota</taxon>
        <taxon>Viridiplantae</taxon>
        <taxon>Streptophyta</taxon>
        <taxon>Embryophyta</taxon>
        <taxon>Tracheophyta</taxon>
        <taxon>Spermatophyta</taxon>
        <taxon>Magnoliopsida</taxon>
        <taxon>eudicotyledons</taxon>
        <taxon>Gunneridae</taxon>
        <taxon>Pentapetalae</taxon>
        <taxon>asterids</taxon>
        <taxon>lamiids</taxon>
        <taxon>Solanales</taxon>
        <taxon>Solanaceae</taxon>
        <taxon>Nicotianoideae</taxon>
        <taxon>Nicotianeae</taxon>
        <taxon>Nicotiana</taxon>
    </lineage>
</organism>
<accession>A0A1J6JNA8</accession>
<evidence type="ECO:0000313" key="1">
    <source>
        <dbReference type="EMBL" id="OIT19274.1"/>
    </source>
</evidence>
<name>A0A1J6JNA8_NICAT</name>
<dbReference type="Gramene" id="OIT19274">
    <property type="protein sequence ID" value="OIT19274"/>
    <property type="gene ID" value="A4A49_55219"/>
</dbReference>
<dbReference type="AlphaFoldDB" id="A0A1J6JNA8"/>